<dbReference type="EMBL" id="JBBDGL010000001">
    <property type="protein sequence ID" value="MEJ1155171.1"/>
    <property type="molecule type" value="Genomic_DNA"/>
</dbReference>
<evidence type="ECO:0000256" key="1">
    <source>
        <dbReference type="SAM" id="MobiDB-lite"/>
    </source>
</evidence>
<reference evidence="2 3" key="1">
    <citation type="submission" date="2024-02" db="EMBL/GenBank/DDBJ databases">
        <authorList>
            <person name="Saticioglu I.B."/>
        </authorList>
    </citation>
    <scope>NUCLEOTIDE SEQUENCE [LARGE SCALE GENOMIC DNA]</scope>
    <source>
        <strain evidence="2 3">Mu-86</strain>
    </source>
</reference>
<organism evidence="2 3">
    <name type="scientific">Microbacterium marmarense</name>
    <dbReference type="NCBI Taxonomy" id="3122051"/>
    <lineage>
        <taxon>Bacteria</taxon>
        <taxon>Bacillati</taxon>
        <taxon>Actinomycetota</taxon>
        <taxon>Actinomycetes</taxon>
        <taxon>Micrococcales</taxon>
        <taxon>Microbacteriaceae</taxon>
        <taxon>Microbacterium</taxon>
    </lineage>
</organism>
<comment type="caution">
    <text evidence="2">The sequence shown here is derived from an EMBL/GenBank/DDBJ whole genome shotgun (WGS) entry which is preliminary data.</text>
</comment>
<sequence>MTAEHPDLMTVADVAVRFGVSESTVRVWLTHRDAGATGGVPSVLPAPLARGVVWMASEIEAIAPVVEARSRKGGRPRTKVQPKNASSEDTGPDNTRPEDTAPEDTARTA</sequence>
<evidence type="ECO:0000313" key="3">
    <source>
        <dbReference type="Proteomes" id="UP001368654"/>
    </source>
</evidence>
<feature type="compositionally biased region" description="Basic and acidic residues" evidence="1">
    <location>
        <begin position="95"/>
        <end position="109"/>
    </location>
</feature>
<protein>
    <recommendedName>
        <fullName evidence="4">Helix-turn-helix domain-containing protein</fullName>
    </recommendedName>
</protein>
<proteinExistence type="predicted"/>
<evidence type="ECO:0008006" key="4">
    <source>
        <dbReference type="Google" id="ProtNLM"/>
    </source>
</evidence>
<dbReference type="Proteomes" id="UP001368654">
    <property type="component" value="Unassembled WGS sequence"/>
</dbReference>
<keyword evidence="3" id="KW-1185">Reference proteome</keyword>
<name>A0ABU8LU44_9MICO</name>
<gene>
    <name evidence="2" type="ORF">WDU96_06105</name>
</gene>
<feature type="region of interest" description="Disordered" evidence="1">
    <location>
        <begin position="67"/>
        <end position="109"/>
    </location>
</feature>
<feature type="compositionally biased region" description="Polar residues" evidence="1">
    <location>
        <begin position="81"/>
        <end position="93"/>
    </location>
</feature>
<dbReference type="RefSeq" id="WP_337337578.1">
    <property type="nucleotide sequence ID" value="NZ_JBBDGL010000001.1"/>
</dbReference>
<feature type="compositionally biased region" description="Basic residues" evidence="1">
    <location>
        <begin position="71"/>
        <end position="80"/>
    </location>
</feature>
<evidence type="ECO:0000313" key="2">
    <source>
        <dbReference type="EMBL" id="MEJ1155171.1"/>
    </source>
</evidence>
<accession>A0ABU8LU44</accession>